<evidence type="ECO:0000313" key="2">
    <source>
        <dbReference type="EMBL" id="KAG5612337.1"/>
    </source>
</evidence>
<dbReference type="AlphaFoldDB" id="A0A9J5ZHC7"/>
<evidence type="ECO:0000256" key="1">
    <source>
        <dbReference type="SAM" id="Phobius"/>
    </source>
</evidence>
<dbReference type="EMBL" id="JACXVP010000004">
    <property type="protein sequence ID" value="KAG5612337.1"/>
    <property type="molecule type" value="Genomic_DNA"/>
</dbReference>
<comment type="caution">
    <text evidence="2">The sequence shown here is derived from an EMBL/GenBank/DDBJ whole genome shotgun (WGS) entry which is preliminary data.</text>
</comment>
<keyword evidence="1" id="KW-1133">Transmembrane helix</keyword>
<name>A0A9J5ZHC7_SOLCO</name>
<gene>
    <name evidence="2" type="ORF">H5410_023618</name>
</gene>
<organism evidence="2 3">
    <name type="scientific">Solanum commersonii</name>
    <name type="common">Commerson's wild potato</name>
    <name type="synonym">Commerson's nightshade</name>
    <dbReference type="NCBI Taxonomy" id="4109"/>
    <lineage>
        <taxon>Eukaryota</taxon>
        <taxon>Viridiplantae</taxon>
        <taxon>Streptophyta</taxon>
        <taxon>Embryophyta</taxon>
        <taxon>Tracheophyta</taxon>
        <taxon>Spermatophyta</taxon>
        <taxon>Magnoliopsida</taxon>
        <taxon>eudicotyledons</taxon>
        <taxon>Gunneridae</taxon>
        <taxon>Pentapetalae</taxon>
        <taxon>asterids</taxon>
        <taxon>lamiids</taxon>
        <taxon>Solanales</taxon>
        <taxon>Solanaceae</taxon>
        <taxon>Solanoideae</taxon>
        <taxon>Solaneae</taxon>
        <taxon>Solanum</taxon>
    </lineage>
</organism>
<evidence type="ECO:0000313" key="3">
    <source>
        <dbReference type="Proteomes" id="UP000824120"/>
    </source>
</evidence>
<protein>
    <submittedName>
        <fullName evidence="2">Uncharacterized protein</fullName>
    </submittedName>
</protein>
<feature type="transmembrane region" description="Helical" evidence="1">
    <location>
        <begin position="37"/>
        <end position="56"/>
    </location>
</feature>
<reference evidence="2 3" key="1">
    <citation type="submission" date="2020-09" db="EMBL/GenBank/DDBJ databases">
        <title>De no assembly of potato wild relative species, Solanum commersonii.</title>
        <authorList>
            <person name="Cho K."/>
        </authorList>
    </citation>
    <scope>NUCLEOTIDE SEQUENCE [LARGE SCALE GENOMIC DNA]</scope>
    <source>
        <strain evidence="2">LZ3.2</strain>
        <tissue evidence="2">Leaf</tissue>
    </source>
</reference>
<proteinExistence type="predicted"/>
<dbReference type="Proteomes" id="UP000824120">
    <property type="component" value="Chromosome 4"/>
</dbReference>
<feature type="transmembrane region" description="Helical" evidence="1">
    <location>
        <begin position="12"/>
        <end position="31"/>
    </location>
</feature>
<keyword evidence="3" id="KW-1185">Reference proteome</keyword>
<keyword evidence="1" id="KW-0812">Transmembrane</keyword>
<sequence>MQKGEREREKFEIFGTLIILLLPIFCNQILFPSSQNGIYGLIPLGAFLECLALKLISKLA</sequence>
<accession>A0A9J5ZHC7</accession>
<keyword evidence="1" id="KW-0472">Membrane</keyword>